<name>A0ABW3Z9E4_9HYPH</name>
<dbReference type="Pfam" id="PF11011">
    <property type="entry name" value="DUF2849"/>
    <property type="match status" value="1"/>
</dbReference>
<evidence type="ECO:0000313" key="1">
    <source>
        <dbReference type="EMBL" id="MFD1332854.1"/>
    </source>
</evidence>
<reference evidence="2" key="1">
    <citation type="journal article" date="2019" name="Int. J. Syst. Evol. Microbiol.">
        <title>The Global Catalogue of Microorganisms (GCM) 10K type strain sequencing project: providing services to taxonomists for standard genome sequencing and annotation.</title>
        <authorList>
            <consortium name="The Broad Institute Genomics Platform"/>
            <consortium name="The Broad Institute Genome Sequencing Center for Infectious Disease"/>
            <person name="Wu L."/>
            <person name="Ma J."/>
        </authorList>
    </citation>
    <scope>NUCLEOTIDE SEQUENCE [LARGE SCALE GENOMIC DNA]</scope>
    <source>
        <strain evidence="2">CCUG 61696</strain>
    </source>
</reference>
<protein>
    <submittedName>
        <fullName evidence="1">DUF2849 domain-containing protein</fullName>
    </submittedName>
</protein>
<comment type="caution">
    <text evidence="1">The sequence shown here is derived from an EMBL/GenBank/DDBJ whole genome shotgun (WGS) entry which is preliminary data.</text>
</comment>
<gene>
    <name evidence="1" type="ORF">ACFQ4O_12690</name>
</gene>
<evidence type="ECO:0000313" key="2">
    <source>
        <dbReference type="Proteomes" id="UP001597171"/>
    </source>
</evidence>
<dbReference type="EMBL" id="JBHTMX010000132">
    <property type="protein sequence ID" value="MFD1332854.1"/>
    <property type="molecule type" value="Genomic_DNA"/>
</dbReference>
<sequence length="111" mass="11797">MSAPIQKSAAKTKAATQVVTANRLIDGLVVYLAPGGEWTERLNEAELLASPETLAAAVEAGKRSEAARVVVESYPIDVEREPSGLRPLRLREVIRAAGPTVRPDLARPLGA</sequence>
<accession>A0ABW3Z9E4</accession>
<proteinExistence type="predicted"/>
<organism evidence="1 2">
    <name type="scientific">Methylopila musalis</name>
    <dbReference type="NCBI Taxonomy" id="1134781"/>
    <lineage>
        <taxon>Bacteria</taxon>
        <taxon>Pseudomonadati</taxon>
        <taxon>Pseudomonadota</taxon>
        <taxon>Alphaproteobacteria</taxon>
        <taxon>Hyphomicrobiales</taxon>
        <taxon>Methylopilaceae</taxon>
        <taxon>Methylopila</taxon>
    </lineage>
</organism>
<dbReference type="Proteomes" id="UP001597171">
    <property type="component" value="Unassembled WGS sequence"/>
</dbReference>
<keyword evidence="2" id="KW-1185">Reference proteome</keyword>
<dbReference type="InterPro" id="IPR021270">
    <property type="entry name" value="DUF2849"/>
</dbReference>
<dbReference type="RefSeq" id="WP_378776062.1">
    <property type="nucleotide sequence ID" value="NZ_JBHTMX010000132.1"/>
</dbReference>